<feature type="transmembrane region" description="Helical" evidence="1">
    <location>
        <begin position="70"/>
        <end position="87"/>
    </location>
</feature>
<comment type="caution">
    <text evidence="2">The sequence shown here is derived from an EMBL/GenBank/DDBJ whole genome shotgun (WGS) entry which is preliminary data.</text>
</comment>
<dbReference type="AlphaFoldDB" id="A0A8S1DIF2"/>
<sequence>MGKNQMVGPELLVSRRVLRSHQSAPDTFPCSLLQVLENTQPRVNLAALTHFTLTVLLTSLLILRIQASPVVVWLSVITLCLVGTAAIKRLDAATYFH</sequence>
<protein>
    <submittedName>
        <fullName evidence="2">Uncharacterized protein</fullName>
    </submittedName>
</protein>
<evidence type="ECO:0000256" key="1">
    <source>
        <dbReference type="SAM" id="Phobius"/>
    </source>
</evidence>
<keyword evidence="1" id="KW-0812">Transmembrane</keyword>
<dbReference type="Proteomes" id="UP000494165">
    <property type="component" value="Unassembled WGS sequence"/>
</dbReference>
<dbReference type="EMBL" id="CADEPI010000267">
    <property type="protein sequence ID" value="CAB3382345.1"/>
    <property type="molecule type" value="Genomic_DNA"/>
</dbReference>
<keyword evidence="3" id="KW-1185">Reference proteome</keyword>
<proteinExistence type="predicted"/>
<keyword evidence="1" id="KW-0472">Membrane</keyword>
<evidence type="ECO:0000313" key="3">
    <source>
        <dbReference type="Proteomes" id="UP000494165"/>
    </source>
</evidence>
<keyword evidence="1" id="KW-1133">Transmembrane helix</keyword>
<name>A0A8S1DIF2_9INSE</name>
<feature type="transmembrane region" description="Helical" evidence="1">
    <location>
        <begin position="43"/>
        <end position="63"/>
    </location>
</feature>
<accession>A0A8S1DIF2</accession>
<gene>
    <name evidence="2" type="ORF">CLODIP_2_CD10362</name>
</gene>
<evidence type="ECO:0000313" key="2">
    <source>
        <dbReference type="EMBL" id="CAB3382345.1"/>
    </source>
</evidence>
<organism evidence="2 3">
    <name type="scientific">Cloeon dipterum</name>
    <dbReference type="NCBI Taxonomy" id="197152"/>
    <lineage>
        <taxon>Eukaryota</taxon>
        <taxon>Metazoa</taxon>
        <taxon>Ecdysozoa</taxon>
        <taxon>Arthropoda</taxon>
        <taxon>Hexapoda</taxon>
        <taxon>Insecta</taxon>
        <taxon>Pterygota</taxon>
        <taxon>Palaeoptera</taxon>
        <taxon>Ephemeroptera</taxon>
        <taxon>Pisciforma</taxon>
        <taxon>Baetidae</taxon>
        <taxon>Cloeon</taxon>
    </lineage>
</organism>
<reference evidence="2 3" key="1">
    <citation type="submission" date="2020-04" db="EMBL/GenBank/DDBJ databases">
        <authorList>
            <person name="Alioto T."/>
            <person name="Alioto T."/>
            <person name="Gomez Garrido J."/>
        </authorList>
    </citation>
    <scope>NUCLEOTIDE SEQUENCE [LARGE SCALE GENOMIC DNA]</scope>
</reference>